<evidence type="ECO:0000256" key="1">
    <source>
        <dbReference type="SAM" id="MobiDB-lite"/>
    </source>
</evidence>
<sequence length="66" mass="7372">MNISHRSLFIVKTRRNSFENIGLLSPAATAFLSESPKVEDEGLKLSTSSNLVESVEEAEGEETRYR</sequence>
<name>A0A5B7HWK9_PORTR</name>
<feature type="region of interest" description="Disordered" evidence="1">
    <location>
        <begin position="42"/>
        <end position="66"/>
    </location>
</feature>
<reference evidence="2 3" key="1">
    <citation type="submission" date="2019-05" db="EMBL/GenBank/DDBJ databases">
        <title>Another draft genome of Portunus trituberculatus and its Hox gene families provides insights of decapod evolution.</title>
        <authorList>
            <person name="Jeong J.-H."/>
            <person name="Song I."/>
            <person name="Kim S."/>
            <person name="Choi T."/>
            <person name="Kim D."/>
            <person name="Ryu S."/>
            <person name="Kim W."/>
        </authorList>
    </citation>
    <scope>NUCLEOTIDE SEQUENCE [LARGE SCALE GENOMIC DNA]</scope>
    <source>
        <tissue evidence="2">Muscle</tissue>
    </source>
</reference>
<evidence type="ECO:0000313" key="3">
    <source>
        <dbReference type="Proteomes" id="UP000324222"/>
    </source>
</evidence>
<evidence type="ECO:0000313" key="2">
    <source>
        <dbReference type="EMBL" id="MPC73078.1"/>
    </source>
</evidence>
<dbReference type="EMBL" id="VSRR010036037">
    <property type="protein sequence ID" value="MPC73078.1"/>
    <property type="molecule type" value="Genomic_DNA"/>
</dbReference>
<dbReference type="AlphaFoldDB" id="A0A5B7HWK9"/>
<keyword evidence="3" id="KW-1185">Reference proteome</keyword>
<protein>
    <submittedName>
        <fullName evidence="2">Uncharacterized protein</fullName>
    </submittedName>
</protein>
<proteinExistence type="predicted"/>
<dbReference type="Proteomes" id="UP000324222">
    <property type="component" value="Unassembled WGS sequence"/>
</dbReference>
<organism evidence="2 3">
    <name type="scientific">Portunus trituberculatus</name>
    <name type="common">Swimming crab</name>
    <name type="synonym">Neptunus trituberculatus</name>
    <dbReference type="NCBI Taxonomy" id="210409"/>
    <lineage>
        <taxon>Eukaryota</taxon>
        <taxon>Metazoa</taxon>
        <taxon>Ecdysozoa</taxon>
        <taxon>Arthropoda</taxon>
        <taxon>Crustacea</taxon>
        <taxon>Multicrustacea</taxon>
        <taxon>Malacostraca</taxon>
        <taxon>Eumalacostraca</taxon>
        <taxon>Eucarida</taxon>
        <taxon>Decapoda</taxon>
        <taxon>Pleocyemata</taxon>
        <taxon>Brachyura</taxon>
        <taxon>Eubrachyura</taxon>
        <taxon>Portunoidea</taxon>
        <taxon>Portunidae</taxon>
        <taxon>Portuninae</taxon>
        <taxon>Portunus</taxon>
    </lineage>
</organism>
<gene>
    <name evidence="2" type="ORF">E2C01_067396</name>
</gene>
<comment type="caution">
    <text evidence="2">The sequence shown here is derived from an EMBL/GenBank/DDBJ whole genome shotgun (WGS) entry which is preliminary data.</text>
</comment>
<accession>A0A5B7HWK9</accession>